<evidence type="ECO:0000256" key="8">
    <source>
        <dbReference type="ARBA" id="ARBA00022989"/>
    </source>
</evidence>
<feature type="transmembrane region" description="Helical" evidence="11">
    <location>
        <begin position="127"/>
        <end position="150"/>
    </location>
</feature>
<dbReference type="InterPro" id="IPR045150">
    <property type="entry name" value="CYB561D1/2"/>
</dbReference>
<dbReference type="PROSITE" id="PS50939">
    <property type="entry name" value="CYTOCHROME_B561"/>
    <property type="match status" value="1"/>
</dbReference>
<evidence type="ECO:0000256" key="11">
    <source>
        <dbReference type="SAM" id="Phobius"/>
    </source>
</evidence>
<keyword evidence="14" id="KW-1185">Reference proteome</keyword>
<dbReference type="EMBL" id="JASNQZ010000002">
    <property type="protein sequence ID" value="KAL0959521.1"/>
    <property type="molecule type" value="Genomic_DNA"/>
</dbReference>
<keyword evidence="3" id="KW-0813">Transport</keyword>
<evidence type="ECO:0000256" key="5">
    <source>
        <dbReference type="ARBA" id="ARBA00022692"/>
    </source>
</evidence>
<evidence type="ECO:0000256" key="1">
    <source>
        <dbReference type="ARBA" id="ARBA00001970"/>
    </source>
</evidence>
<protein>
    <recommendedName>
        <fullName evidence="12">Cytochrome b561 domain-containing protein</fullName>
    </recommendedName>
</protein>
<reference evidence="14" key="1">
    <citation type="submission" date="2024-06" db="EMBL/GenBank/DDBJ databases">
        <title>Multi-omics analyses provide insights into the biosynthesis of the anticancer antibiotic pleurotin in Hohenbuehelia grisea.</title>
        <authorList>
            <person name="Weaver J.A."/>
            <person name="Alberti F."/>
        </authorList>
    </citation>
    <scope>NUCLEOTIDE SEQUENCE [LARGE SCALE GENOMIC DNA]</scope>
    <source>
        <strain evidence="14">T-177</strain>
    </source>
</reference>
<proteinExistence type="predicted"/>
<evidence type="ECO:0000256" key="9">
    <source>
        <dbReference type="ARBA" id="ARBA00023004"/>
    </source>
</evidence>
<evidence type="ECO:0000256" key="2">
    <source>
        <dbReference type="ARBA" id="ARBA00004141"/>
    </source>
</evidence>
<accession>A0ABR3JUK9</accession>
<dbReference type="SMART" id="SM00665">
    <property type="entry name" value="B561"/>
    <property type="match status" value="1"/>
</dbReference>
<keyword evidence="8 11" id="KW-1133">Transmembrane helix</keyword>
<evidence type="ECO:0000313" key="13">
    <source>
        <dbReference type="EMBL" id="KAL0959521.1"/>
    </source>
</evidence>
<evidence type="ECO:0000259" key="12">
    <source>
        <dbReference type="PROSITE" id="PS50939"/>
    </source>
</evidence>
<evidence type="ECO:0000256" key="10">
    <source>
        <dbReference type="ARBA" id="ARBA00023136"/>
    </source>
</evidence>
<evidence type="ECO:0000256" key="3">
    <source>
        <dbReference type="ARBA" id="ARBA00022448"/>
    </source>
</evidence>
<keyword evidence="10 11" id="KW-0472">Membrane</keyword>
<name>A0ABR3JUK9_9AGAR</name>
<evidence type="ECO:0000256" key="6">
    <source>
        <dbReference type="ARBA" id="ARBA00022723"/>
    </source>
</evidence>
<feature type="transmembrane region" description="Helical" evidence="11">
    <location>
        <begin position="170"/>
        <end position="189"/>
    </location>
</feature>
<dbReference type="PANTHER" id="PTHR15422">
    <property type="entry name" value="OS05G0565100 PROTEIN"/>
    <property type="match status" value="1"/>
</dbReference>
<evidence type="ECO:0000313" key="14">
    <source>
        <dbReference type="Proteomes" id="UP001556367"/>
    </source>
</evidence>
<keyword evidence="9" id="KW-0408">Iron</keyword>
<comment type="caution">
    <text evidence="13">The sequence shown here is derived from an EMBL/GenBank/DDBJ whole genome shotgun (WGS) entry which is preliminary data.</text>
</comment>
<comment type="cofactor">
    <cofactor evidence="1">
        <name>heme b</name>
        <dbReference type="ChEBI" id="CHEBI:60344"/>
    </cofactor>
</comment>
<keyword evidence="4" id="KW-0349">Heme</keyword>
<dbReference type="Pfam" id="PF03188">
    <property type="entry name" value="Cytochrom_B561"/>
    <property type="match status" value="1"/>
</dbReference>
<evidence type="ECO:0000256" key="4">
    <source>
        <dbReference type="ARBA" id="ARBA00022617"/>
    </source>
</evidence>
<dbReference type="InterPro" id="IPR006593">
    <property type="entry name" value="Cyt_b561/ferric_Rdtase_TM"/>
</dbReference>
<gene>
    <name evidence="13" type="ORF">HGRIS_011235</name>
</gene>
<dbReference type="CDD" id="cd08760">
    <property type="entry name" value="Cyt_b561_FRRS1_like"/>
    <property type="match status" value="1"/>
</dbReference>
<sequence length="217" mass="24566">MSDVPFPLSPLEKQARNHAILCTTGFLILLPLGALIARYARTFTNRWWIVHGVVQFLIAGPVILAGWSYGYMTTTQLEGYTGGHFVDPHKKNGLALLILYLIQVFLGAFIHYVKMPSVFHGRRPPQNYFHAFVGIVIFVLAAFQVHYGLYTEWPTSTGNLHMVPMPAKNAWLALIIVFWALYAIGLAFLPRQMSQERAGRTRSKEDEVALHENGRRN</sequence>
<feature type="transmembrane region" description="Helical" evidence="11">
    <location>
        <begin position="92"/>
        <end position="115"/>
    </location>
</feature>
<feature type="transmembrane region" description="Helical" evidence="11">
    <location>
        <begin position="49"/>
        <end position="72"/>
    </location>
</feature>
<feature type="transmembrane region" description="Helical" evidence="11">
    <location>
        <begin position="18"/>
        <end position="37"/>
    </location>
</feature>
<keyword evidence="6" id="KW-0479">Metal-binding</keyword>
<dbReference type="PANTHER" id="PTHR15422:SF24">
    <property type="entry name" value="DOMON RELATED DOMAIN-CONTAINING PROTEIN"/>
    <property type="match status" value="1"/>
</dbReference>
<dbReference type="Proteomes" id="UP001556367">
    <property type="component" value="Unassembled WGS sequence"/>
</dbReference>
<feature type="domain" description="Cytochrome b561" evidence="12">
    <location>
        <begin position="1"/>
        <end position="188"/>
    </location>
</feature>
<keyword evidence="5 11" id="KW-0812">Transmembrane</keyword>
<dbReference type="Gene3D" id="1.20.120.1770">
    <property type="match status" value="1"/>
</dbReference>
<keyword evidence="7" id="KW-0249">Electron transport</keyword>
<evidence type="ECO:0000256" key="7">
    <source>
        <dbReference type="ARBA" id="ARBA00022982"/>
    </source>
</evidence>
<organism evidence="13 14">
    <name type="scientific">Hohenbuehelia grisea</name>
    <dbReference type="NCBI Taxonomy" id="104357"/>
    <lineage>
        <taxon>Eukaryota</taxon>
        <taxon>Fungi</taxon>
        <taxon>Dikarya</taxon>
        <taxon>Basidiomycota</taxon>
        <taxon>Agaricomycotina</taxon>
        <taxon>Agaricomycetes</taxon>
        <taxon>Agaricomycetidae</taxon>
        <taxon>Agaricales</taxon>
        <taxon>Pleurotineae</taxon>
        <taxon>Pleurotaceae</taxon>
        <taxon>Hohenbuehelia</taxon>
    </lineage>
</organism>
<comment type="subcellular location">
    <subcellularLocation>
        <location evidence="2">Membrane</location>
        <topology evidence="2">Multi-pass membrane protein</topology>
    </subcellularLocation>
</comment>